<dbReference type="Gene3D" id="1.10.287.950">
    <property type="entry name" value="Methyl-accepting chemotaxis protein"/>
    <property type="match status" value="1"/>
</dbReference>
<evidence type="ECO:0000256" key="1">
    <source>
        <dbReference type="ARBA" id="ARBA00022481"/>
    </source>
</evidence>
<feature type="transmembrane region" description="Helical" evidence="4">
    <location>
        <begin position="193"/>
        <end position="211"/>
    </location>
</feature>
<proteinExistence type="inferred from homology"/>
<feature type="domain" description="HAMP" evidence="7">
    <location>
        <begin position="438"/>
        <end position="487"/>
    </location>
</feature>
<accession>A0A935JZX6</accession>
<dbReference type="CDD" id="cd19411">
    <property type="entry name" value="MCP2201-like_sensor"/>
    <property type="match status" value="1"/>
</dbReference>
<evidence type="ECO:0000256" key="2">
    <source>
        <dbReference type="ARBA" id="ARBA00029447"/>
    </source>
</evidence>
<dbReference type="GO" id="GO:0005886">
    <property type="term" value="C:plasma membrane"/>
    <property type="evidence" value="ECO:0007669"/>
    <property type="project" value="TreeGrafter"/>
</dbReference>
<dbReference type="Proteomes" id="UP000739411">
    <property type="component" value="Unassembled WGS sequence"/>
</dbReference>
<keyword evidence="4" id="KW-1133">Transmembrane helix</keyword>
<dbReference type="FunFam" id="3.30.450.20:FF:000075">
    <property type="entry name" value="Methyl-accepting chemotaxis protein"/>
    <property type="match status" value="1"/>
</dbReference>
<keyword evidence="4" id="KW-0812">Transmembrane</keyword>
<evidence type="ECO:0000313" key="9">
    <source>
        <dbReference type="Proteomes" id="UP000739411"/>
    </source>
</evidence>
<evidence type="ECO:0000259" key="6">
    <source>
        <dbReference type="PROSITE" id="PS50112"/>
    </source>
</evidence>
<dbReference type="PANTHER" id="PTHR43531:SF14">
    <property type="entry name" value="METHYL-ACCEPTING CHEMOTAXIS PROTEIN I-RELATED"/>
    <property type="match status" value="1"/>
</dbReference>
<evidence type="ECO:0000256" key="3">
    <source>
        <dbReference type="PROSITE-ProRule" id="PRU00284"/>
    </source>
</evidence>
<dbReference type="Pfam" id="PF12729">
    <property type="entry name" value="4HB_MCP_1"/>
    <property type="match status" value="1"/>
</dbReference>
<dbReference type="Pfam" id="PF13188">
    <property type="entry name" value="PAS_8"/>
    <property type="match status" value="1"/>
</dbReference>
<dbReference type="SUPFAM" id="SSF158472">
    <property type="entry name" value="HAMP domain-like"/>
    <property type="match status" value="1"/>
</dbReference>
<evidence type="ECO:0000256" key="4">
    <source>
        <dbReference type="SAM" id="Phobius"/>
    </source>
</evidence>
<dbReference type="Pfam" id="PF18947">
    <property type="entry name" value="HAMP_2"/>
    <property type="match status" value="1"/>
</dbReference>
<dbReference type="SUPFAM" id="SSF58104">
    <property type="entry name" value="Methyl-accepting chemotaxis protein (MCP) signaling domain"/>
    <property type="match status" value="1"/>
</dbReference>
<dbReference type="Gene3D" id="6.10.340.10">
    <property type="match status" value="1"/>
</dbReference>
<comment type="similarity">
    <text evidence="2">Belongs to the methyl-accepting chemotaxis (MCP) protein family.</text>
</comment>
<dbReference type="SUPFAM" id="SSF55785">
    <property type="entry name" value="PYP-like sensor domain (PAS domain)"/>
    <property type="match status" value="1"/>
</dbReference>
<feature type="domain" description="HAMP" evidence="7">
    <location>
        <begin position="213"/>
        <end position="265"/>
    </location>
</feature>
<gene>
    <name evidence="8" type="ORF">IPJ38_01550</name>
</gene>
<dbReference type="PROSITE" id="PS50885">
    <property type="entry name" value="HAMP"/>
    <property type="match status" value="2"/>
</dbReference>
<dbReference type="InterPro" id="IPR051310">
    <property type="entry name" value="MCP_chemotaxis"/>
</dbReference>
<feature type="domain" description="Methyl-accepting transducer" evidence="5">
    <location>
        <begin position="492"/>
        <end position="561"/>
    </location>
</feature>
<dbReference type="GO" id="GO:0006935">
    <property type="term" value="P:chemotaxis"/>
    <property type="evidence" value="ECO:0007669"/>
    <property type="project" value="UniProtKB-KW"/>
</dbReference>
<dbReference type="InterPro" id="IPR000014">
    <property type="entry name" value="PAS"/>
</dbReference>
<keyword evidence="3" id="KW-0807">Transducer</keyword>
<name>A0A935JZX6_9RHOO</name>
<dbReference type="InterPro" id="IPR035965">
    <property type="entry name" value="PAS-like_dom_sf"/>
</dbReference>
<protein>
    <submittedName>
        <fullName evidence="8">HAMP domain-containing protein</fullName>
    </submittedName>
</protein>
<keyword evidence="4" id="KW-0472">Membrane</keyword>
<feature type="transmembrane region" description="Helical" evidence="4">
    <location>
        <begin position="12"/>
        <end position="35"/>
    </location>
</feature>
<organism evidence="8 9">
    <name type="scientific">Candidatus Dechloromonas phosphorivorans</name>
    <dbReference type="NCBI Taxonomy" id="2899244"/>
    <lineage>
        <taxon>Bacteria</taxon>
        <taxon>Pseudomonadati</taxon>
        <taxon>Pseudomonadota</taxon>
        <taxon>Betaproteobacteria</taxon>
        <taxon>Rhodocyclales</taxon>
        <taxon>Azonexaceae</taxon>
        <taxon>Dechloromonas</taxon>
    </lineage>
</organism>
<dbReference type="InterPro" id="IPR003660">
    <property type="entry name" value="HAMP_dom"/>
</dbReference>
<evidence type="ECO:0000313" key="8">
    <source>
        <dbReference type="EMBL" id="MBK7413984.1"/>
    </source>
</evidence>
<sequence length="585" mass="64559">MLNLRNYKIGTRLIMTTFGALALMIAFVAIALFSLNSIGDKVDHITDNNIKKTELAVGMRMRNLLISRHVRTALIYSDVDKQMGEQKKVDADLQAYMESENLLGSTLKTPKGIAIYEKLVPTRKLAEESVNRLFVLIKAGNRSEIEKHFFDDFRPKMQVWFDAIGEIVELQKGNNARDVTEIGEIKSAVKTTMLLLIGLAIIIMIPAGLWVTRQITGPLDEAVAVADAVAAGNLDNTIDCSGQDEPAHLMSALSRMQADLKNRTEAERKVANEALRIKVALDVTSNSVMVADPDGIIIYCNAAVLEMMRVAENDIRKDLPNFKASTILGSNFDIYHKNTAHQRNMLAALKGIHSTQISVGGRTFRLVASPILNERNERLGTVVEWTDRTAEVAIEQEVSGIISAAAAGDFSRRIAADEMSGFFRQISSGIKDLREVNSRALTEVGEMLTRLSKGDLTHKIETEYQGMLGRLKDDANVTVDNLQEIIFSIKGATDAINTAAQEIASGNQDLSSRTEQQASSLEETASSMEELTSTVRQNADNARQANELANSAQLVAEKADKWWVRWWKPWGLSISPPARFPTLLA</sequence>
<dbReference type="GO" id="GO:0004888">
    <property type="term" value="F:transmembrane signaling receptor activity"/>
    <property type="evidence" value="ECO:0007669"/>
    <property type="project" value="TreeGrafter"/>
</dbReference>
<dbReference type="InterPro" id="IPR047347">
    <property type="entry name" value="YvaQ-like_sensor"/>
</dbReference>
<dbReference type="PROSITE" id="PS50112">
    <property type="entry name" value="PAS"/>
    <property type="match status" value="1"/>
</dbReference>
<dbReference type="InterPro" id="IPR024478">
    <property type="entry name" value="HlyB_4HB_MCP"/>
</dbReference>
<dbReference type="Gene3D" id="3.30.450.20">
    <property type="entry name" value="PAS domain"/>
    <property type="match status" value="1"/>
</dbReference>
<dbReference type="Pfam" id="PF00672">
    <property type="entry name" value="HAMP"/>
    <property type="match status" value="1"/>
</dbReference>
<dbReference type="EMBL" id="JADJMS010000005">
    <property type="protein sequence ID" value="MBK7413984.1"/>
    <property type="molecule type" value="Genomic_DNA"/>
</dbReference>
<comment type="caution">
    <text evidence="8">The sequence shown here is derived from an EMBL/GenBank/DDBJ whole genome shotgun (WGS) entry which is preliminary data.</text>
</comment>
<reference evidence="8 9" key="1">
    <citation type="submission" date="2020-10" db="EMBL/GenBank/DDBJ databases">
        <title>Connecting structure to function with the recovery of over 1000 high-quality activated sludge metagenome-assembled genomes encoding full-length rRNA genes using long-read sequencing.</title>
        <authorList>
            <person name="Singleton C.M."/>
            <person name="Petriglieri F."/>
            <person name="Kristensen J.M."/>
            <person name="Kirkegaard R.H."/>
            <person name="Michaelsen T.Y."/>
            <person name="Andersen M.H."/>
            <person name="Karst S.M."/>
            <person name="Dueholm M.S."/>
            <person name="Nielsen P.H."/>
            <person name="Albertsen M."/>
        </authorList>
    </citation>
    <scope>NUCLEOTIDE SEQUENCE [LARGE SCALE GENOMIC DNA]</scope>
    <source>
        <strain evidence="8">EsbW_18-Q3-R4-48_BATAC.463</strain>
    </source>
</reference>
<dbReference type="SMART" id="SM00304">
    <property type="entry name" value="HAMP"/>
    <property type="match status" value="2"/>
</dbReference>
<evidence type="ECO:0000259" key="7">
    <source>
        <dbReference type="PROSITE" id="PS50885"/>
    </source>
</evidence>
<evidence type="ECO:0000259" key="5">
    <source>
        <dbReference type="PROSITE" id="PS50111"/>
    </source>
</evidence>
<feature type="domain" description="PAS" evidence="6">
    <location>
        <begin position="273"/>
        <end position="315"/>
    </location>
</feature>
<keyword evidence="1" id="KW-0488">Methylation</keyword>
<dbReference type="AlphaFoldDB" id="A0A935JZX6"/>
<dbReference type="InterPro" id="IPR004089">
    <property type="entry name" value="MCPsignal_dom"/>
</dbReference>
<dbReference type="PANTHER" id="PTHR43531">
    <property type="entry name" value="PROTEIN ICFG"/>
    <property type="match status" value="1"/>
</dbReference>
<dbReference type="GO" id="GO:0007165">
    <property type="term" value="P:signal transduction"/>
    <property type="evidence" value="ECO:0007669"/>
    <property type="project" value="UniProtKB-KW"/>
</dbReference>
<dbReference type="PROSITE" id="PS50111">
    <property type="entry name" value="CHEMOTAXIS_TRANSDUC_2"/>
    <property type="match status" value="1"/>
</dbReference>